<keyword evidence="4 6" id="KW-0805">Transcription regulation</keyword>
<dbReference type="InterPro" id="IPR058582">
    <property type="entry name" value="KH_NusA_2nd"/>
</dbReference>
<keyword evidence="2 6" id="KW-0963">Cytoplasm</keyword>
<sequence>MKKSPAKTDVISQVLLQEIRNVADEKDIPVETVRDFLTDSIKKAFAKSTFLENLEVNFSLEDGELSCYRLYEVIDNADELDEYVNIFYKDARLNKSGLNVGDIYKETFDITKEFNQQQVQQILQSFKQKIIEVSNQRIYQSWTPVIGQVIYAEIEKEDKKGNFFTVNLENQQDRITGKNLENTLGFIGKKDQNPLENLDVGKKYHFVVSEVKEQSKYCPVILSRASEKLVEYYMHSEIPEIDDGSISIVKIARIAGMKTKVLVDSKTLPIEPAAICVGPKGARIKTVSALLGKEKIEVYNYNEDPVVLISEVIDRTKISGMKLVEDENGSRHATIVVPEAVLPQVIGKRGSNVRLISLLTEWNINIMTEEEANLTNLDYMRVDSEEYQEHFKALNANKDEANLDILSLNDHDIDELVSNVSLDSLMNEEENNDDEEDLIFETLDENDEVNNELSDAFADEVKNALK</sequence>
<dbReference type="SUPFAM" id="SSF54814">
    <property type="entry name" value="Prokaryotic type KH domain (KH-domain type II)"/>
    <property type="match status" value="2"/>
</dbReference>
<evidence type="ECO:0000256" key="6">
    <source>
        <dbReference type="HAMAP-Rule" id="MF_00945"/>
    </source>
</evidence>
<comment type="function">
    <text evidence="6">Participates in both transcription termination and antitermination.</text>
</comment>
<dbReference type="InterPro" id="IPR013735">
    <property type="entry name" value="TF_NusA_N"/>
</dbReference>
<dbReference type="Gene3D" id="3.30.1480.10">
    <property type="entry name" value="NusA, N-terminal domain"/>
    <property type="match status" value="1"/>
</dbReference>
<keyword evidence="5 6" id="KW-0804">Transcription</keyword>
<evidence type="ECO:0000313" key="9">
    <source>
        <dbReference type="Proteomes" id="UP001449582"/>
    </source>
</evidence>
<evidence type="ECO:0000256" key="2">
    <source>
        <dbReference type="ARBA" id="ARBA00022490"/>
    </source>
</evidence>
<dbReference type="RefSeq" id="WP_353289958.1">
    <property type="nucleotide sequence ID" value="NZ_BAABQM010000003.1"/>
</dbReference>
<protein>
    <recommendedName>
        <fullName evidence="6">Transcription termination/antitermination protein NusA</fullName>
    </recommendedName>
</protein>
<comment type="subunit">
    <text evidence="6">Monomer. Binds directly to the core enzyme of the DNA-dependent RNA polymerase and to nascent RNA.</text>
</comment>
<keyword evidence="6" id="KW-0889">Transcription antitermination</keyword>
<dbReference type="InterPro" id="IPR010213">
    <property type="entry name" value="TF_NusA"/>
</dbReference>
<keyword evidence="9" id="KW-1185">Reference proteome</keyword>
<dbReference type="NCBIfam" id="TIGR01953">
    <property type="entry name" value="NusA"/>
    <property type="match status" value="1"/>
</dbReference>
<evidence type="ECO:0000256" key="1">
    <source>
        <dbReference type="ARBA" id="ARBA00022472"/>
    </source>
</evidence>
<feature type="domain" description="K Homology" evidence="7">
    <location>
        <begin position="255"/>
        <end position="328"/>
    </location>
</feature>
<dbReference type="Pfam" id="PF26594">
    <property type="entry name" value="KH_NusA_2nd"/>
    <property type="match status" value="1"/>
</dbReference>
<dbReference type="SUPFAM" id="SSF69705">
    <property type="entry name" value="Transcription factor NusA, N-terminal domain"/>
    <property type="match status" value="1"/>
</dbReference>
<evidence type="ECO:0000256" key="5">
    <source>
        <dbReference type="ARBA" id="ARBA00023163"/>
    </source>
</evidence>
<feature type="domain" description="K Homology" evidence="7">
    <location>
        <begin position="329"/>
        <end position="444"/>
    </location>
</feature>
<dbReference type="SMART" id="SM00322">
    <property type="entry name" value="KH"/>
    <property type="match status" value="2"/>
</dbReference>
<keyword evidence="1 6" id="KW-0806">Transcription termination</keyword>
<dbReference type="PROSITE" id="PS50084">
    <property type="entry name" value="KH_TYPE_1"/>
    <property type="match status" value="1"/>
</dbReference>
<dbReference type="Gene3D" id="2.40.50.140">
    <property type="entry name" value="Nucleic acid-binding proteins"/>
    <property type="match status" value="1"/>
</dbReference>
<dbReference type="Pfam" id="PF13184">
    <property type="entry name" value="KH_NusA_1st"/>
    <property type="match status" value="1"/>
</dbReference>
<proteinExistence type="inferred from homology"/>
<dbReference type="InterPro" id="IPR036555">
    <property type="entry name" value="NusA_N_sf"/>
</dbReference>
<dbReference type="PANTHER" id="PTHR22648:SF0">
    <property type="entry name" value="TRANSCRIPTION TERMINATION_ANTITERMINATION PROTEIN NUSA"/>
    <property type="match status" value="1"/>
</dbReference>
<evidence type="ECO:0000256" key="4">
    <source>
        <dbReference type="ARBA" id="ARBA00023015"/>
    </source>
</evidence>
<keyword evidence="3 6" id="KW-0694">RNA-binding</keyword>
<dbReference type="InterPro" id="IPR004087">
    <property type="entry name" value="KH_dom"/>
</dbReference>
<evidence type="ECO:0000256" key="3">
    <source>
        <dbReference type="ARBA" id="ARBA00022884"/>
    </source>
</evidence>
<dbReference type="Pfam" id="PF08529">
    <property type="entry name" value="NusA_N"/>
    <property type="match status" value="1"/>
</dbReference>
<dbReference type="InterPro" id="IPR012340">
    <property type="entry name" value="NA-bd_OB-fold"/>
</dbReference>
<dbReference type="Proteomes" id="UP001449582">
    <property type="component" value="Unassembled WGS sequence"/>
</dbReference>
<comment type="similarity">
    <text evidence="6">Belongs to the NusA family.</text>
</comment>
<comment type="subcellular location">
    <subcellularLocation>
        <location evidence="6">Cytoplasm</location>
    </subcellularLocation>
</comment>
<evidence type="ECO:0000313" key="8">
    <source>
        <dbReference type="EMBL" id="GAA5414798.1"/>
    </source>
</evidence>
<dbReference type="InterPro" id="IPR009019">
    <property type="entry name" value="KH_sf_prok-type"/>
</dbReference>
<dbReference type="HAMAP" id="MF_00945_B">
    <property type="entry name" value="NusA_B"/>
    <property type="match status" value="1"/>
</dbReference>
<dbReference type="PANTHER" id="PTHR22648">
    <property type="entry name" value="TRANSCRIPTION TERMINATION FACTOR NUSA"/>
    <property type="match status" value="1"/>
</dbReference>
<organism evidence="8 9">
    <name type="scientific">Ureaplasma ceti</name>
    <dbReference type="NCBI Taxonomy" id="3119530"/>
    <lineage>
        <taxon>Bacteria</taxon>
        <taxon>Bacillati</taxon>
        <taxon>Mycoplasmatota</taxon>
        <taxon>Mycoplasmoidales</taxon>
        <taxon>Mycoplasmoidaceae</taxon>
        <taxon>Ureaplasma</taxon>
    </lineage>
</organism>
<dbReference type="InterPro" id="IPR025249">
    <property type="entry name" value="TF_NusA_KH_1st"/>
</dbReference>
<gene>
    <name evidence="6 8" type="primary">nusA</name>
    <name evidence="8" type="ORF">UREOM_5090</name>
</gene>
<evidence type="ECO:0000259" key="7">
    <source>
        <dbReference type="SMART" id="SM00322"/>
    </source>
</evidence>
<accession>A0ABP9U639</accession>
<reference evidence="8" key="1">
    <citation type="submission" date="2024-02" db="EMBL/GenBank/DDBJ databases">
        <title>Draft genome sequence of new strains in genus Ureaplasma.</title>
        <authorList>
            <person name="Nakajima Y."/>
            <person name="Segawa T."/>
        </authorList>
    </citation>
    <scope>NUCLEOTIDE SEQUENCE [LARGE SCALE GENOMIC DNA]</scope>
    <source>
        <strain evidence="8">OM1</strain>
    </source>
</reference>
<dbReference type="Gene3D" id="3.30.300.20">
    <property type="match status" value="2"/>
</dbReference>
<dbReference type="InterPro" id="IPR030842">
    <property type="entry name" value="TF_NusA_bacterial"/>
</dbReference>
<comment type="caution">
    <text evidence="8">The sequence shown here is derived from an EMBL/GenBank/DDBJ whole genome shotgun (WGS) entry which is preliminary data.</text>
</comment>
<dbReference type="EMBL" id="BAABQM010000003">
    <property type="protein sequence ID" value="GAA5414798.1"/>
    <property type="molecule type" value="Genomic_DNA"/>
</dbReference>
<name>A0ABP9U639_9BACT</name>
<dbReference type="InterPro" id="IPR015946">
    <property type="entry name" value="KH_dom-like_a/b"/>
</dbReference>